<keyword evidence="8" id="KW-1185">Reference proteome</keyword>
<dbReference type="Pfam" id="PF00908">
    <property type="entry name" value="dTDP_sugar_isom"/>
    <property type="match status" value="1"/>
</dbReference>
<comment type="similarity">
    <text evidence="2 5">Belongs to the dTDP-4-dehydrorhamnose reductase family.</text>
</comment>
<dbReference type="InterPro" id="IPR029903">
    <property type="entry name" value="RmlD-like-bd"/>
</dbReference>
<feature type="domain" description="RmlD-like substrate binding" evidence="6">
    <location>
        <begin position="187"/>
        <end position="460"/>
    </location>
</feature>
<dbReference type="SUPFAM" id="SSF51735">
    <property type="entry name" value="NAD(P)-binding Rossmann-fold domains"/>
    <property type="match status" value="1"/>
</dbReference>
<dbReference type="Gene3D" id="3.40.50.720">
    <property type="entry name" value="NAD(P)-binding Rossmann-like Domain"/>
    <property type="match status" value="1"/>
</dbReference>
<evidence type="ECO:0000256" key="4">
    <source>
        <dbReference type="PIRSR" id="PIRSR600888-3"/>
    </source>
</evidence>
<sequence length="463" mass="49316">MTVAPALRHTAIPGLLVVDLAVHGDARGWFKENWQRAKMTEVGLPDFGPVQHSVAHNGPTGVTRGIHAEPWDKFVSIVQGKVFGAWVDLRAGATFGTVHTEELDEHTAVFVPRGIGNSYQTLLPDTVYSYLVNAHWSPDASYTMLNLADESVAIPWPIPLEEARISDKDRVHPRLSDVVPVRPPRTLILGTGQLGRALAAELPEAQVLSRADLDLTDPAEVAALDLSGVDTVINAAAFTAVDRAETPQGRREAWAANATGVAALAAVVARAGARLVHYSSDYVFDGTAEAAAEDEALAPLSVYGQSKAAGDLVVSVLPRHYLLRTAWVVGDGSNFVRTMQRLARSGAEPTVVSDQIGRLTFADELARATLHLLRTNAPHGTYHLTNGGEPGSWADVATAVFAHEGRAGSAVRPVTTQEYAASTGGAVAPRPARGVLDLARIEATGFVPRDQWAALKDYLATSP</sequence>
<dbReference type="GO" id="GO:0008830">
    <property type="term" value="F:dTDP-4-dehydrorhamnose 3,5-epimerase activity"/>
    <property type="evidence" value="ECO:0007669"/>
    <property type="project" value="InterPro"/>
</dbReference>
<evidence type="ECO:0000256" key="1">
    <source>
        <dbReference type="ARBA" id="ARBA00010154"/>
    </source>
</evidence>
<keyword evidence="5" id="KW-0560">Oxidoreductase</keyword>
<accession>A0A516G765</accession>
<dbReference type="SUPFAM" id="SSF51182">
    <property type="entry name" value="RmlC-like cupins"/>
    <property type="match status" value="1"/>
</dbReference>
<dbReference type="PANTHER" id="PTHR10491:SF4">
    <property type="entry name" value="METHIONINE ADENOSYLTRANSFERASE 2 SUBUNIT BETA"/>
    <property type="match status" value="1"/>
</dbReference>
<evidence type="ECO:0000313" key="8">
    <source>
        <dbReference type="Proteomes" id="UP000315395"/>
    </source>
</evidence>
<evidence type="ECO:0000313" key="7">
    <source>
        <dbReference type="EMBL" id="QDO87210.1"/>
    </source>
</evidence>
<proteinExistence type="inferred from homology"/>
<dbReference type="KEGG" id="orz:FNH13_01780"/>
<feature type="active site" description="Proton donor" evidence="3">
    <location>
        <position position="130"/>
    </location>
</feature>
<feature type="active site" description="Proton acceptor" evidence="3">
    <location>
        <position position="67"/>
    </location>
</feature>
<dbReference type="OrthoDB" id="9803892at2"/>
<dbReference type="InterPro" id="IPR014710">
    <property type="entry name" value="RmlC-like_jellyroll"/>
</dbReference>
<dbReference type="Proteomes" id="UP000315395">
    <property type="component" value="Chromosome"/>
</dbReference>
<dbReference type="InterPro" id="IPR000888">
    <property type="entry name" value="RmlC-like"/>
</dbReference>
<dbReference type="InterPro" id="IPR036291">
    <property type="entry name" value="NAD(P)-bd_dom_sf"/>
</dbReference>
<keyword evidence="5" id="KW-0521">NADP</keyword>
<evidence type="ECO:0000256" key="3">
    <source>
        <dbReference type="PIRSR" id="PIRSR600888-1"/>
    </source>
</evidence>
<comment type="pathway">
    <text evidence="5">Carbohydrate biosynthesis; dTDP-L-rhamnose biosynthesis.</text>
</comment>
<dbReference type="GO" id="GO:0019305">
    <property type="term" value="P:dTDP-rhamnose biosynthetic process"/>
    <property type="evidence" value="ECO:0007669"/>
    <property type="project" value="UniProtKB-UniPathway"/>
</dbReference>
<dbReference type="CDD" id="cd05254">
    <property type="entry name" value="dTDP_HR_like_SDR_e"/>
    <property type="match status" value="1"/>
</dbReference>
<dbReference type="InterPro" id="IPR011051">
    <property type="entry name" value="RmlC_Cupin_sf"/>
</dbReference>
<dbReference type="EC" id="1.1.1.133" evidence="5"/>
<dbReference type="PANTHER" id="PTHR10491">
    <property type="entry name" value="DTDP-4-DEHYDRORHAMNOSE REDUCTASE"/>
    <property type="match status" value="1"/>
</dbReference>
<dbReference type="UniPathway" id="UPA00124"/>
<name>A0A516G765_9MICO</name>
<gene>
    <name evidence="7" type="ORF">FNH13_01780</name>
</gene>
<protein>
    <recommendedName>
        <fullName evidence="5">dTDP-4-dehydrorhamnose reductase</fullName>
        <ecNumber evidence="5">1.1.1.133</ecNumber>
    </recommendedName>
</protein>
<dbReference type="Pfam" id="PF04321">
    <property type="entry name" value="RmlD_sub_bind"/>
    <property type="match status" value="1"/>
</dbReference>
<comment type="function">
    <text evidence="5">Catalyzes the reduction of dTDP-6-deoxy-L-lyxo-4-hexulose to yield dTDP-L-rhamnose.</text>
</comment>
<dbReference type="RefSeq" id="WP_143781868.1">
    <property type="nucleotide sequence ID" value="NZ_CP041616.1"/>
</dbReference>
<evidence type="ECO:0000259" key="6">
    <source>
        <dbReference type="Pfam" id="PF04321"/>
    </source>
</evidence>
<evidence type="ECO:0000256" key="2">
    <source>
        <dbReference type="ARBA" id="ARBA00010944"/>
    </source>
</evidence>
<evidence type="ECO:0000256" key="5">
    <source>
        <dbReference type="RuleBase" id="RU364082"/>
    </source>
</evidence>
<reference evidence="7 8" key="1">
    <citation type="submission" date="2019-07" db="EMBL/GenBank/DDBJ databases">
        <title>complete genome sequencing of Ornithinimicrobium sp. H23M54.</title>
        <authorList>
            <person name="Bae J.-W."/>
            <person name="Lee S.-Y."/>
        </authorList>
    </citation>
    <scope>NUCLEOTIDE SEQUENCE [LARGE SCALE GENOMIC DNA]</scope>
    <source>
        <strain evidence="7 8">H23M54</strain>
    </source>
</reference>
<dbReference type="InterPro" id="IPR005913">
    <property type="entry name" value="dTDP_dehydrorham_reduct"/>
</dbReference>
<dbReference type="Gene3D" id="2.60.120.10">
    <property type="entry name" value="Jelly Rolls"/>
    <property type="match status" value="1"/>
</dbReference>
<dbReference type="Gene3D" id="3.90.25.10">
    <property type="entry name" value="UDP-galactose 4-epimerase, domain 1"/>
    <property type="match status" value="1"/>
</dbReference>
<organism evidence="7 8">
    <name type="scientific">Ornithinimicrobium ciconiae</name>
    <dbReference type="NCBI Taxonomy" id="2594265"/>
    <lineage>
        <taxon>Bacteria</taxon>
        <taxon>Bacillati</taxon>
        <taxon>Actinomycetota</taxon>
        <taxon>Actinomycetes</taxon>
        <taxon>Micrococcales</taxon>
        <taxon>Ornithinimicrobiaceae</taxon>
        <taxon>Ornithinimicrobium</taxon>
    </lineage>
</organism>
<dbReference type="GO" id="GO:0008831">
    <property type="term" value="F:dTDP-4-dehydrorhamnose reductase activity"/>
    <property type="evidence" value="ECO:0007669"/>
    <property type="project" value="UniProtKB-EC"/>
</dbReference>
<feature type="site" description="Participates in a stacking interaction with the thymidine ring of dTDP-4-oxo-6-deoxyglucose" evidence="4">
    <location>
        <position position="136"/>
    </location>
</feature>
<dbReference type="EMBL" id="CP041616">
    <property type="protein sequence ID" value="QDO87210.1"/>
    <property type="molecule type" value="Genomic_DNA"/>
</dbReference>
<dbReference type="AlphaFoldDB" id="A0A516G765"/>
<comment type="similarity">
    <text evidence="1">Belongs to the dTDP-4-dehydrorhamnose 3,5-epimerase family.</text>
</comment>